<dbReference type="Proteomes" id="UP000269097">
    <property type="component" value="Chromosome"/>
</dbReference>
<evidence type="ECO:0000313" key="2">
    <source>
        <dbReference type="EMBL" id="AYQ74146.1"/>
    </source>
</evidence>
<dbReference type="AlphaFoldDB" id="A0A3G3K0X2"/>
<organism evidence="2 3">
    <name type="scientific">Cohnella candidum</name>
    <dbReference type="NCBI Taxonomy" id="2674991"/>
    <lineage>
        <taxon>Bacteria</taxon>
        <taxon>Bacillati</taxon>
        <taxon>Bacillota</taxon>
        <taxon>Bacilli</taxon>
        <taxon>Bacillales</taxon>
        <taxon>Paenibacillaceae</taxon>
        <taxon>Cohnella</taxon>
    </lineage>
</organism>
<gene>
    <name evidence="2" type="ORF">EAV92_17190</name>
</gene>
<proteinExistence type="predicted"/>
<keyword evidence="2" id="KW-0966">Cell projection</keyword>
<dbReference type="EMBL" id="CP033433">
    <property type="protein sequence ID" value="AYQ74146.1"/>
    <property type="molecule type" value="Genomic_DNA"/>
</dbReference>
<dbReference type="RefSeq" id="WP_123042228.1">
    <property type="nucleotide sequence ID" value="NZ_CP033433.1"/>
</dbReference>
<accession>A0A3G3K0X2</accession>
<evidence type="ECO:0000313" key="3">
    <source>
        <dbReference type="Proteomes" id="UP000269097"/>
    </source>
</evidence>
<name>A0A3G3K0X2_9BACL</name>
<keyword evidence="2" id="KW-0282">Flagellum</keyword>
<sequence>MSLSYCPRCSRLFARGMRDVCNNCVQEIEKEYERVANYLREHKGATIHEVSEETEVSVKQITKFIREGRISTENMPNLSVPCESCGLPIREGTMCDSCRAKLQRDMKNLQAGIQKAHTTNAPHDSKGNTSFQIRDRL</sequence>
<protein>
    <submittedName>
        <fullName evidence="2">Flagellar protein</fullName>
    </submittedName>
</protein>
<feature type="region of interest" description="Disordered" evidence="1">
    <location>
        <begin position="115"/>
        <end position="137"/>
    </location>
</feature>
<evidence type="ECO:0000256" key="1">
    <source>
        <dbReference type="SAM" id="MobiDB-lite"/>
    </source>
</evidence>
<dbReference type="NCBIfam" id="TIGR03826">
    <property type="entry name" value="YvyF"/>
    <property type="match status" value="1"/>
</dbReference>
<keyword evidence="3" id="KW-1185">Reference proteome</keyword>
<keyword evidence="2" id="KW-0969">Cilium</keyword>
<feature type="compositionally biased region" description="Polar residues" evidence="1">
    <location>
        <begin position="116"/>
        <end position="137"/>
    </location>
</feature>
<dbReference type="InterPro" id="IPR022258">
    <property type="entry name" value="Flagellar_operon_YvyF"/>
</dbReference>
<dbReference type="KEGG" id="coh:EAV92_17190"/>
<reference evidence="2 3" key="1">
    <citation type="submission" date="2018-10" db="EMBL/GenBank/DDBJ databases">
        <title>Genome Sequence of Cohnella sp.</title>
        <authorList>
            <person name="Srinivasan S."/>
            <person name="Kim M.K."/>
        </authorList>
    </citation>
    <scope>NUCLEOTIDE SEQUENCE [LARGE SCALE GENOMIC DNA]</scope>
    <source>
        <strain evidence="2 3">18JY8-7</strain>
    </source>
</reference>